<feature type="region of interest" description="Disordered" evidence="1">
    <location>
        <begin position="1"/>
        <end position="46"/>
    </location>
</feature>
<organism evidence="2 3">
    <name type="scientific">Methanoculleus frigidifontis</name>
    <dbReference type="NCBI Taxonomy" id="2584085"/>
    <lineage>
        <taxon>Archaea</taxon>
        <taxon>Methanobacteriati</taxon>
        <taxon>Methanobacteriota</taxon>
        <taxon>Stenosarchaea group</taxon>
        <taxon>Methanomicrobia</taxon>
        <taxon>Methanomicrobiales</taxon>
        <taxon>Methanomicrobiaceae</taxon>
        <taxon>Methanoculleus</taxon>
    </lineage>
</organism>
<feature type="compositionally biased region" description="Polar residues" evidence="1">
    <location>
        <begin position="11"/>
        <end position="27"/>
    </location>
</feature>
<dbReference type="EMBL" id="VCYH01000002">
    <property type="protein sequence ID" value="MDN7024126.1"/>
    <property type="molecule type" value="Genomic_DNA"/>
</dbReference>
<keyword evidence="3" id="KW-1185">Reference proteome</keyword>
<protein>
    <submittedName>
        <fullName evidence="2">Uncharacterized protein</fullName>
    </submittedName>
</protein>
<sequence length="66" mass="7168">MKPVGPYRYHSSGNSIASVQSSGTSGPIGTFTVAHPLQAPEAQPSKDEDFRALLQRHKKTFELLAE</sequence>
<evidence type="ECO:0000313" key="3">
    <source>
        <dbReference type="Proteomes" id="UP001168338"/>
    </source>
</evidence>
<gene>
    <name evidence="2" type="ORF">FGU65_04345</name>
</gene>
<name>A0ABT8M866_9EURY</name>
<proteinExistence type="predicted"/>
<evidence type="ECO:0000256" key="1">
    <source>
        <dbReference type="SAM" id="MobiDB-lite"/>
    </source>
</evidence>
<accession>A0ABT8M866</accession>
<evidence type="ECO:0000313" key="2">
    <source>
        <dbReference type="EMBL" id="MDN7024126.1"/>
    </source>
</evidence>
<dbReference type="Proteomes" id="UP001168338">
    <property type="component" value="Unassembled WGS sequence"/>
</dbReference>
<reference evidence="2" key="1">
    <citation type="submission" date="2019-05" db="EMBL/GenBank/DDBJ databases">
        <title>Methanoculleus sp. FWC-SCC1, a methanogenic archaeon isolated from deep marine cold seep.</title>
        <authorList>
            <person name="Chen Y.-W."/>
            <person name="Chen S.-C."/>
            <person name="Teng N.-H."/>
            <person name="Lai M.-C."/>
        </authorList>
    </citation>
    <scope>NUCLEOTIDE SEQUENCE</scope>
    <source>
        <strain evidence="2">FWC-SCC1</strain>
    </source>
</reference>
<dbReference type="RefSeq" id="WP_301663213.1">
    <property type="nucleotide sequence ID" value="NZ_VCYH01000002.1"/>
</dbReference>
<comment type="caution">
    <text evidence="2">The sequence shown here is derived from an EMBL/GenBank/DDBJ whole genome shotgun (WGS) entry which is preliminary data.</text>
</comment>